<dbReference type="Gene3D" id="3.40.710.10">
    <property type="entry name" value="DD-peptidase/beta-lactamase superfamily"/>
    <property type="match status" value="1"/>
</dbReference>
<reference evidence="3 4" key="1">
    <citation type="submission" date="2019-01" db="EMBL/GenBank/DDBJ databases">
        <title>Ktedonosporobacter rubrisoli SCAWS-G2.</title>
        <authorList>
            <person name="Huang Y."/>
            <person name="Yan B."/>
        </authorList>
    </citation>
    <scope>NUCLEOTIDE SEQUENCE [LARGE SCALE GENOMIC DNA]</scope>
    <source>
        <strain evidence="3 4">SCAWS-G2</strain>
    </source>
</reference>
<dbReference type="Pfam" id="PF11954">
    <property type="entry name" value="DUF3471"/>
    <property type="match status" value="1"/>
</dbReference>
<accession>A0A4P6JVX9</accession>
<dbReference type="Proteomes" id="UP000290365">
    <property type="component" value="Chromosome"/>
</dbReference>
<dbReference type="PANTHER" id="PTHR46825">
    <property type="entry name" value="D-ALANYL-D-ALANINE-CARBOXYPEPTIDASE/ENDOPEPTIDASE AMPH"/>
    <property type="match status" value="1"/>
</dbReference>
<dbReference type="PANTHER" id="PTHR46825:SF15">
    <property type="entry name" value="BETA-LACTAMASE-RELATED DOMAIN-CONTAINING PROTEIN"/>
    <property type="match status" value="1"/>
</dbReference>
<dbReference type="Gene3D" id="2.40.128.600">
    <property type="match status" value="1"/>
</dbReference>
<evidence type="ECO:0000313" key="3">
    <source>
        <dbReference type="EMBL" id="QBD79522.1"/>
    </source>
</evidence>
<organism evidence="3 4">
    <name type="scientific">Ktedonosporobacter rubrisoli</name>
    <dbReference type="NCBI Taxonomy" id="2509675"/>
    <lineage>
        <taxon>Bacteria</taxon>
        <taxon>Bacillati</taxon>
        <taxon>Chloroflexota</taxon>
        <taxon>Ktedonobacteria</taxon>
        <taxon>Ktedonobacterales</taxon>
        <taxon>Ktedonosporobacteraceae</taxon>
        <taxon>Ktedonosporobacter</taxon>
    </lineage>
</organism>
<dbReference type="KEGG" id="kbs:EPA93_27490"/>
<gene>
    <name evidence="3" type="ORF">EPA93_27490</name>
</gene>
<dbReference type="InterPro" id="IPR012338">
    <property type="entry name" value="Beta-lactam/transpept-like"/>
</dbReference>
<dbReference type="AlphaFoldDB" id="A0A4P6JVX9"/>
<proteinExistence type="predicted"/>
<dbReference type="InterPro" id="IPR001466">
    <property type="entry name" value="Beta-lactam-related"/>
</dbReference>
<evidence type="ECO:0000313" key="4">
    <source>
        <dbReference type="Proteomes" id="UP000290365"/>
    </source>
</evidence>
<dbReference type="GO" id="GO:0016787">
    <property type="term" value="F:hydrolase activity"/>
    <property type="evidence" value="ECO:0007669"/>
    <property type="project" value="UniProtKB-KW"/>
</dbReference>
<dbReference type="Pfam" id="PF00144">
    <property type="entry name" value="Beta-lactamase"/>
    <property type="match status" value="1"/>
</dbReference>
<evidence type="ECO:0000259" key="2">
    <source>
        <dbReference type="Pfam" id="PF11954"/>
    </source>
</evidence>
<dbReference type="InterPro" id="IPR021860">
    <property type="entry name" value="Peptidase_S12_Pab87-rel_C"/>
</dbReference>
<dbReference type="InterPro" id="IPR050491">
    <property type="entry name" value="AmpC-like"/>
</dbReference>
<keyword evidence="3" id="KW-0378">Hydrolase</keyword>
<feature type="domain" description="Peptidase S12 Pab87-related C-terminal" evidence="2">
    <location>
        <begin position="389"/>
        <end position="481"/>
    </location>
</feature>
<dbReference type="SUPFAM" id="SSF56601">
    <property type="entry name" value="beta-lactamase/transpeptidase-like"/>
    <property type="match status" value="1"/>
</dbReference>
<dbReference type="RefSeq" id="WP_129890574.1">
    <property type="nucleotide sequence ID" value="NZ_CP035758.1"/>
</dbReference>
<protein>
    <submittedName>
        <fullName evidence="3">Serine hydrolase</fullName>
    </submittedName>
</protein>
<dbReference type="EMBL" id="CP035758">
    <property type="protein sequence ID" value="QBD79522.1"/>
    <property type="molecule type" value="Genomic_DNA"/>
</dbReference>
<dbReference type="OrthoDB" id="9797709at2"/>
<name>A0A4P6JVX9_KTERU</name>
<keyword evidence="4" id="KW-1185">Reference proteome</keyword>
<sequence>MHLAKRSNIEKPFEDLKDFISTILEEWKVPGAAVALLHDGEILLSQGFGLRNLADGLEVTPETLFPIGSCTKAFTTASMALLVDEGKLDWDTPVKAYLPSFEMYDHFATERLTPRDLVSHRSGLPRHDLMWYNSTCTRKALVERLRYLEPNKDLRTCWQYQNLMYMAAGYLVGELAGQTWEAFVQKRLFEPLGMTKSFTSIEEAKDLPQCSHPYLHRNDEVREMPFYAAQGAIAPAGSIVSSIDDMSRWVLFQLKRGKHEQTQLLSEEQIAQMHTPHMVVPETTKYAEMTNMTYGMGWFIHTYRGHKMVEHAGNIDGFSSLVTLLPQENMGIVILTNSHGSPVPALLTYHLIDRFLGLEAVPWNERYREEDDALKAASVEGKERSETDRVQGTQPSHALEAYTGDFEHPGYGTISITREADQLKAIFNSLELPLKHYHYDTFEATIERFDRKMKLSFFTNARGDVETLSAPMEPVVNDIVFRRLPKQQMTEKRFLEPFVGSYEVMGLQIVVAFKGEHTLIVSVPGQPTFELVPYKGMEFHVKGLSDFCVEFKSDEAGVITEAIVIQSNNVFTAKKKAA</sequence>
<feature type="domain" description="Beta-lactamase-related" evidence="1">
    <location>
        <begin position="19"/>
        <end position="350"/>
    </location>
</feature>
<evidence type="ECO:0000259" key="1">
    <source>
        <dbReference type="Pfam" id="PF00144"/>
    </source>
</evidence>